<protein>
    <submittedName>
        <fullName evidence="5">Glycosyltransferase (Family 90)</fullName>
    </submittedName>
</protein>
<keyword evidence="6" id="KW-1185">Reference proteome</keyword>
<accession>A0AAD8YBN6</accession>
<keyword evidence="3" id="KW-0732">Signal</keyword>
<reference evidence="5" key="1">
    <citation type="submission" date="2023-06" db="EMBL/GenBank/DDBJ databases">
        <title>Survivors Of The Sea: Transcriptome response of Skeletonema marinoi to long-term dormancy.</title>
        <authorList>
            <person name="Pinder M.I.M."/>
            <person name="Kourtchenko O."/>
            <person name="Robertson E.K."/>
            <person name="Larsson T."/>
            <person name="Maumus F."/>
            <person name="Osuna-Cruz C.M."/>
            <person name="Vancaester E."/>
            <person name="Stenow R."/>
            <person name="Vandepoele K."/>
            <person name="Ploug H."/>
            <person name="Bruchert V."/>
            <person name="Godhe A."/>
            <person name="Topel M."/>
        </authorList>
    </citation>
    <scope>NUCLEOTIDE SEQUENCE</scope>
    <source>
        <strain evidence="5">R05AC</strain>
    </source>
</reference>
<sequence length="574" mass="64947">MIRRSTLAVMSLAALAAISLPVQWFLLNRSSDNDNASIYSYHRYLTLLPYQNDDHRIPKDKALLKKFKAFYEAGPLSAPVPPTQISPYTLDDVISVLPTFHDVFGVVIYDPSTDTFMLHYSNNMRWIAGCHKLVTSFQALAHSLRTMFPERFKPDGNSPPAELALAISSGDYPGVGHNDCYVGLEPTPCVPAKLAPVLQFGSAFKSPEIFPSMIAMPMAQINHVSCFQTFAAHQMVCPYYQARSPGNPQGLVFEETVGVGWDDLIPSVVWRGTDFSYLHRLYPRLRQPDFEMDVGSKLEKLTYEYNVKVAATRAMREVYDQLIPRWKSVIWTAEAEREADEKQKALPEDSEEVVVPWANMKFAAAMHVGVKTPTSEIPYYQEFVEHGIPASGDGMSLETLARYKYHIDTGGGGGTTWSGTLEKLGLPGLLFHHETPMKDYLHDKMVKWVHYVPIKEDLSDLKEKFDWAESHPELAKQISDNATRLVKSLGTQEGFSIMFNEFYETPLRAVVEAFQPSKRRDSGWLDAMVNNDLRPIMQCSGYYSHDCEGLVKDVTFSQAARHGRDFERSQRRMK</sequence>
<organism evidence="5 6">
    <name type="scientific">Skeletonema marinoi</name>
    <dbReference type="NCBI Taxonomy" id="267567"/>
    <lineage>
        <taxon>Eukaryota</taxon>
        <taxon>Sar</taxon>
        <taxon>Stramenopiles</taxon>
        <taxon>Ochrophyta</taxon>
        <taxon>Bacillariophyta</taxon>
        <taxon>Coscinodiscophyceae</taxon>
        <taxon>Thalassiosirophycidae</taxon>
        <taxon>Thalassiosirales</taxon>
        <taxon>Skeletonemataceae</taxon>
        <taxon>Skeletonema</taxon>
        <taxon>Skeletonema marinoi-dohrnii complex</taxon>
    </lineage>
</organism>
<feature type="domain" description="Glycosyl transferase CAP10" evidence="4">
    <location>
        <begin position="286"/>
        <end position="504"/>
    </location>
</feature>
<keyword evidence="2" id="KW-0808">Transferase</keyword>
<dbReference type="PANTHER" id="PTHR12203">
    <property type="entry name" value="KDEL LYS-ASP-GLU-LEU CONTAINING - RELATED"/>
    <property type="match status" value="1"/>
</dbReference>
<evidence type="ECO:0000313" key="5">
    <source>
        <dbReference type="EMBL" id="KAK1743496.1"/>
    </source>
</evidence>
<evidence type="ECO:0000313" key="6">
    <source>
        <dbReference type="Proteomes" id="UP001224775"/>
    </source>
</evidence>
<name>A0AAD8YBN6_9STRA</name>
<evidence type="ECO:0000256" key="3">
    <source>
        <dbReference type="SAM" id="SignalP"/>
    </source>
</evidence>
<dbReference type="Proteomes" id="UP001224775">
    <property type="component" value="Unassembled WGS sequence"/>
</dbReference>
<comment type="caution">
    <text evidence="5">The sequence shown here is derived from an EMBL/GenBank/DDBJ whole genome shotgun (WGS) entry which is preliminary data.</text>
</comment>
<dbReference type="PANTHER" id="PTHR12203:SF35">
    <property type="entry name" value="PROTEIN O-GLUCOSYLTRANSFERASE 1"/>
    <property type="match status" value="1"/>
</dbReference>
<dbReference type="InterPro" id="IPR051091">
    <property type="entry name" value="O-Glucosyltr/Glycosyltrsf_90"/>
</dbReference>
<dbReference type="Pfam" id="PF05686">
    <property type="entry name" value="Glyco_transf_90"/>
    <property type="match status" value="1"/>
</dbReference>
<gene>
    <name evidence="5" type="ORF">QTG54_006117</name>
</gene>
<evidence type="ECO:0000256" key="1">
    <source>
        <dbReference type="ARBA" id="ARBA00010118"/>
    </source>
</evidence>
<comment type="similarity">
    <text evidence="1">Belongs to the glycosyltransferase 90 family.</text>
</comment>
<dbReference type="GO" id="GO:0016740">
    <property type="term" value="F:transferase activity"/>
    <property type="evidence" value="ECO:0007669"/>
    <property type="project" value="UniProtKB-KW"/>
</dbReference>
<feature type="signal peptide" evidence="3">
    <location>
        <begin position="1"/>
        <end position="24"/>
    </location>
</feature>
<dbReference type="InterPro" id="IPR006598">
    <property type="entry name" value="CAP10"/>
</dbReference>
<evidence type="ECO:0000259" key="4">
    <source>
        <dbReference type="SMART" id="SM00672"/>
    </source>
</evidence>
<dbReference type="EMBL" id="JATAAI010000009">
    <property type="protein sequence ID" value="KAK1743496.1"/>
    <property type="molecule type" value="Genomic_DNA"/>
</dbReference>
<feature type="chain" id="PRO_5042272247" evidence="3">
    <location>
        <begin position="25"/>
        <end position="574"/>
    </location>
</feature>
<dbReference type="AlphaFoldDB" id="A0AAD8YBN6"/>
<dbReference type="SMART" id="SM00672">
    <property type="entry name" value="CAP10"/>
    <property type="match status" value="1"/>
</dbReference>
<evidence type="ECO:0000256" key="2">
    <source>
        <dbReference type="ARBA" id="ARBA00022679"/>
    </source>
</evidence>
<proteinExistence type="inferred from homology"/>